<evidence type="ECO:0000256" key="11">
    <source>
        <dbReference type="ARBA" id="ARBA00023317"/>
    </source>
</evidence>
<evidence type="ECO:0000256" key="2">
    <source>
        <dbReference type="ARBA" id="ARBA00022475"/>
    </source>
</evidence>
<feature type="site" description="Cleavage (non-hydrolytic); by autocatalysis" evidence="12">
    <location>
        <begin position="251"/>
        <end position="252"/>
    </location>
</feature>
<keyword evidence="9 12" id="KW-0456">Lyase</keyword>
<accession>A0ABX7G1R0</accession>
<feature type="chain" id="PRO_5044905033" description="Phosphatidylserine decarboxylase alpha chain" evidence="12">
    <location>
        <begin position="252"/>
        <end position="287"/>
    </location>
</feature>
<dbReference type="PANTHER" id="PTHR10067">
    <property type="entry name" value="PHOSPHATIDYLSERINE DECARBOXYLASE"/>
    <property type="match status" value="1"/>
</dbReference>
<dbReference type="InterPro" id="IPR033178">
    <property type="entry name" value="PSD_type1_pro"/>
</dbReference>
<dbReference type="InterPro" id="IPR033177">
    <property type="entry name" value="PSD-B"/>
</dbReference>
<comment type="subcellular location">
    <subcellularLocation>
        <location evidence="12">Cell membrane</location>
        <topology evidence="12">Peripheral membrane protein</topology>
    </subcellularLocation>
</comment>
<comment type="pathway">
    <text evidence="1">Lipid metabolism.</text>
</comment>
<evidence type="ECO:0000256" key="5">
    <source>
        <dbReference type="ARBA" id="ARBA00023098"/>
    </source>
</evidence>
<name>A0ABX7G1R0_9GAMM</name>
<keyword evidence="7 12" id="KW-0865">Zymogen</keyword>
<keyword evidence="5 12" id="KW-0443">Lipid metabolism</keyword>
<dbReference type="Pfam" id="PF02666">
    <property type="entry name" value="PS_Dcarbxylase"/>
    <property type="match status" value="1"/>
</dbReference>
<keyword evidence="4 12" id="KW-0210">Decarboxylase</keyword>
<comment type="cofactor">
    <cofactor evidence="12">
        <name>pyruvate</name>
        <dbReference type="ChEBI" id="CHEBI:15361"/>
    </cofactor>
    <text evidence="12">Binds 1 pyruvoyl group covalently per subunit.</text>
</comment>
<keyword evidence="11 12" id="KW-0670">Pyruvate</keyword>
<evidence type="ECO:0000313" key="14">
    <source>
        <dbReference type="Proteomes" id="UP000596252"/>
    </source>
</evidence>
<comment type="function">
    <text evidence="12">Catalyzes the formation of phosphatidylethanolamine (PtdEtn) from phosphatidylserine (PtdSer).</text>
</comment>
<keyword evidence="14" id="KW-1185">Reference proteome</keyword>
<keyword evidence="2 12" id="KW-1003">Cell membrane</keyword>
<comment type="pathway">
    <text evidence="12">Phospholipid metabolism; phosphatidylethanolamine biosynthesis; phosphatidylethanolamine from CDP-diacylglycerol: step 2/2.</text>
</comment>
<comment type="catalytic activity">
    <reaction evidence="12">
        <text>a 1,2-diacyl-sn-glycero-3-phospho-L-serine + H(+) = a 1,2-diacyl-sn-glycero-3-phosphoethanolamine + CO2</text>
        <dbReference type="Rhea" id="RHEA:20828"/>
        <dbReference type="ChEBI" id="CHEBI:15378"/>
        <dbReference type="ChEBI" id="CHEBI:16526"/>
        <dbReference type="ChEBI" id="CHEBI:57262"/>
        <dbReference type="ChEBI" id="CHEBI:64612"/>
        <dbReference type="EC" id="4.1.1.65"/>
    </reaction>
</comment>
<feature type="chain" id="PRO_5044905034" description="Phosphatidylserine decarboxylase beta chain" evidence="12">
    <location>
        <begin position="1"/>
        <end position="251"/>
    </location>
</feature>
<gene>
    <name evidence="12 13" type="primary">psd</name>
    <name evidence="13" type="ORF">JQC75_15605</name>
</gene>
<evidence type="ECO:0000256" key="6">
    <source>
        <dbReference type="ARBA" id="ARBA00023136"/>
    </source>
</evidence>
<keyword evidence="6 12" id="KW-0472">Membrane</keyword>
<dbReference type="EMBL" id="CP069213">
    <property type="protein sequence ID" value="QRH01260.1"/>
    <property type="molecule type" value="Genomic_DNA"/>
</dbReference>
<dbReference type="GO" id="GO:0004609">
    <property type="term" value="F:phosphatidylserine decarboxylase activity"/>
    <property type="evidence" value="ECO:0007669"/>
    <property type="project" value="UniProtKB-EC"/>
</dbReference>
<evidence type="ECO:0000256" key="12">
    <source>
        <dbReference type="HAMAP-Rule" id="MF_00662"/>
    </source>
</evidence>
<reference evidence="13 14" key="1">
    <citation type="journal article" date="2012" name="Antonie Van Leeuwenhoek">
        <title>Shewanella litorisediminis sp. nov., a gammaproteobacterium isolated from a tidal flat sediment.</title>
        <authorList>
            <person name="Lee M.H."/>
            <person name="Yoon J.H."/>
        </authorList>
    </citation>
    <scope>NUCLEOTIDE SEQUENCE [LARGE SCALE GENOMIC DNA]</scope>
    <source>
        <strain evidence="13 14">SMK1-12</strain>
    </source>
</reference>
<evidence type="ECO:0000256" key="3">
    <source>
        <dbReference type="ARBA" id="ARBA00022516"/>
    </source>
</evidence>
<organism evidence="13 14">
    <name type="scientific">Shewanella litorisediminis</name>
    <dbReference type="NCBI Taxonomy" id="1173586"/>
    <lineage>
        <taxon>Bacteria</taxon>
        <taxon>Pseudomonadati</taxon>
        <taxon>Pseudomonadota</taxon>
        <taxon>Gammaproteobacteria</taxon>
        <taxon>Alteromonadales</taxon>
        <taxon>Shewanellaceae</taxon>
        <taxon>Shewanella</taxon>
    </lineage>
</organism>
<comment type="similarity">
    <text evidence="12">Belongs to the phosphatidylserine decarboxylase family. PSD-B subfamily. Prokaryotic type I sub-subfamily.</text>
</comment>
<dbReference type="RefSeq" id="WP_203324946.1">
    <property type="nucleotide sequence ID" value="NZ_CP069213.1"/>
</dbReference>
<evidence type="ECO:0000313" key="13">
    <source>
        <dbReference type="EMBL" id="QRH01260.1"/>
    </source>
</evidence>
<dbReference type="InterPro" id="IPR003817">
    <property type="entry name" value="PS_Dcarbxylase"/>
</dbReference>
<protein>
    <recommendedName>
        <fullName evidence="12">Phosphatidylserine decarboxylase proenzyme</fullName>
        <ecNumber evidence="12">4.1.1.65</ecNumber>
    </recommendedName>
    <component>
        <recommendedName>
            <fullName evidence="12">Phosphatidylserine decarboxylase alpha chain</fullName>
        </recommendedName>
    </component>
    <component>
        <recommendedName>
            <fullName evidence="12">Phosphatidylserine decarboxylase beta chain</fullName>
        </recommendedName>
    </component>
</protein>
<evidence type="ECO:0000256" key="10">
    <source>
        <dbReference type="ARBA" id="ARBA00023264"/>
    </source>
</evidence>
<feature type="active site" description="Charge relay system; for autoendoproteolytic cleavage activity" evidence="12">
    <location>
        <position position="146"/>
    </location>
</feature>
<feature type="modified residue" description="Pyruvic acid (Ser); by autocatalysis" evidence="12">
    <location>
        <position position="252"/>
    </location>
</feature>
<dbReference type="PANTHER" id="PTHR10067:SF6">
    <property type="entry name" value="PHOSPHATIDYLSERINE DECARBOXYLASE PROENZYME, MITOCHONDRIAL"/>
    <property type="match status" value="1"/>
</dbReference>
<keyword evidence="8 12" id="KW-0594">Phospholipid biosynthesis</keyword>
<evidence type="ECO:0000256" key="9">
    <source>
        <dbReference type="ARBA" id="ARBA00023239"/>
    </source>
</evidence>
<evidence type="ECO:0000256" key="4">
    <source>
        <dbReference type="ARBA" id="ARBA00022793"/>
    </source>
</evidence>
<evidence type="ECO:0000256" key="8">
    <source>
        <dbReference type="ARBA" id="ARBA00023209"/>
    </source>
</evidence>
<dbReference type="HAMAP" id="MF_00662">
    <property type="entry name" value="PS_decarb_PSD_B_type1"/>
    <property type="match status" value="1"/>
</dbReference>
<feature type="active site" description="Charge relay system; for autoendoproteolytic cleavage activity" evidence="12">
    <location>
        <position position="252"/>
    </location>
</feature>
<dbReference type="NCBIfam" id="TIGR00163">
    <property type="entry name" value="PS_decarb"/>
    <property type="match status" value="1"/>
</dbReference>
<evidence type="ECO:0000256" key="1">
    <source>
        <dbReference type="ARBA" id="ARBA00005189"/>
    </source>
</evidence>
<keyword evidence="10 12" id="KW-1208">Phospholipid metabolism</keyword>
<comment type="PTM">
    <text evidence="12">Is synthesized initially as an inactive proenzyme. Formation of the active enzyme involves a self-maturation process in which the active site pyruvoyl group is generated from an internal serine residue via an autocatalytic post-translational modification. Two non-identical subunits are generated from the proenzyme in this reaction, and the pyruvate is formed at the N-terminus of the alpha chain, which is derived from the carboxyl end of the proenzyme. The autoendoproteolytic cleavage occurs by a canonical serine protease mechanism, in which the side chain hydroxyl group of the serine supplies its oxygen atom to form the C-terminus of the beta chain, while the remainder of the serine residue undergoes an oxidative deamination to produce ammonia and the pyruvoyl prosthetic group on the alpha chain. During this reaction, the Ser that is part of the protease active site of the proenzyme becomes the pyruvoyl prosthetic group, which constitutes an essential element of the active site of the mature decarboxylase.</text>
</comment>
<feature type="active site" description="Schiff-base intermediate with substrate; via pyruvic acid; for decarboxylase activity" evidence="12">
    <location>
        <position position="252"/>
    </location>
</feature>
<feature type="active site" description="Charge relay system; for autoendoproteolytic cleavage activity" evidence="12">
    <location>
        <position position="89"/>
    </location>
</feature>
<proteinExistence type="inferred from homology"/>
<comment type="subunit">
    <text evidence="12">Heterodimer of a large membrane-associated beta subunit and a small pyruvoyl-containing alpha subunit.</text>
</comment>
<keyword evidence="3 12" id="KW-0444">Lipid biosynthesis</keyword>
<dbReference type="EC" id="4.1.1.65" evidence="12"/>
<dbReference type="Proteomes" id="UP000596252">
    <property type="component" value="Chromosome"/>
</dbReference>
<sequence>MDKVKIALQYLMPKHLVSRIVGKFAAAEAGFVTTAFIKWFIKQYGINMSEALHSNPEAYKTFNDFFTRELKPGLRPIDQGKDIMVHPVDGAVSQLGPIEDGRIFQAKGHHYSALALLGGQADDAARFEEGDFATIYLAPKDYHRIHMPIKGTLSKMTYVPGELFSVNPLTARNVPGLFARNERVVAIFETEKGPLAMVLVGATIVASIETVWAGTVTPPTGKKVFTWDYPTEGPEALTLEKGAEMGRFKLGSTVVMLFAKDAIDDFAEGVKPEAVTRMGQPFAKLED</sequence>
<evidence type="ECO:0000256" key="7">
    <source>
        <dbReference type="ARBA" id="ARBA00023145"/>
    </source>
</evidence>